<dbReference type="InterPro" id="IPR050204">
    <property type="entry name" value="AraC_XylS_family_regulators"/>
</dbReference>
<evidence type="ECO:0000256" key="2">
    <source>
        <dbReference type="ARBA" id="ARBA00023125"/>
    </source>
</evidence>
<dbReference type="PROSITE" id="PS01124">
    <property type="entry name" value="HTH_ARAC_FAMILY_2"/>
    <property type="match status" value="1"/>
</dbReference>
<evidence type="ECO:0000313" key="6">
    <source>
        <dbReference type="Proteomes" id="UP000295341"/>
    </source>
</evidence>
<protein>
    <submittedName>
        <fullName evidence="5">Helix-turn-helix protein</fullName>
    </submittedName>
</protein>
<dbReference type="Pfam" id="PF12833">
    <property type="entry name" value="HTH_18"/>
    <property type="match status" value="1"/>
</dbReference>
<gene>
    <name evidence="5" type="ORF">DFR24_1925</name>
</gene>
<evidence type="ECO:0000313" key="5">
    <source>
        <dbReference type="EMBL" id="TDU32527.1"/>
    </source>
</evidence>
<dbReference type="InterPro" id="IPR020449">
    <property type="entry name" value="Tscrpt_reg_AraC-type_HTH"/>
</dbReference>
<dbReference type="Gene3D" id="1.10.10.60">
    <property type="entry name" value="Homeodomain-like"/>
    <property type="match status" value="1"/>
</dbReference>
<dbReference type="SMART" id="SM00342">
    <property type="entry name" value="HTH_ARAC"/>
    <property type="match status" value="1"/>
</dbReference>
<name>A0A4S3KAQ7_9GAMM</name>
<sequence>MKTWDTHHLSANHRFGYWRDVLCEAFTALDSTPQDRTDYRSTVTLHELADVNAAELSSFSQLVTRGREQIRRRADEFYFANLQVAGDCEVEQDGRRIHVKPGSFYLVDTTRPYSLRFLETFRTVSFRIPHHQLTPLIADPRKATARLVSSSNALGQLATAHMAGVLQCAPTASPAVAATLADTLASLISVSVLGATQATDGAREDARRAFRASIVHHVNANSANPDLSVASVAARFRVSPRYVHDVFGEQSSSFAQTVLENRLETAARLLLADPSIRVTEAALRSGFGDLSYFGRAFHRRYGVAPREWRRDVSSRPTSPADDG</sequence>
<dbReference type="GO" id="GO:0043565">
    <property type="term" value="F:sequence-specific DNA binding"/>
    <property type="evidence" value="ECO:0007669"/>
    <property type="project" value="InterPro"/>
</dbReference>
<evidence type="ECO:0000256" key="1">
    <source>
        <dbReference type="ARBA" id="ARBA00023015"/>
    </source>
</evidence>
<proteinExistence type="predicted"/>
<organism evidence="5 6">
    <name type="scientific">Panacagrimonas perspica</name>
    <dbReference type="NCBI Taxonomy" id="381431"/>
    <lineage>
        <taxon>Bacteria</taxon>
        <taxon>Pseudomonadati</taxon>
        <taxon>Pseudomonadota</taxon>
        <taxon>Gammaproteobacteria</taxon>
        <taxon>Nevskiales</taxon>
        <taxon>Nevskiaceae</taxon>
        <taxon>Panacagrimonas</taxon>
    </lineage>
</organism>
<keyword evidence="3" id="KW-0804">Transcription</keyword>
<dbReference type="Proteomes" id="UP000295341">
    <property type="component" value="Unassembled WGS sequence"/>
</dbReference>
<keyword evidence="2" id="KW-0238">DNA-binding</keyword>
<dbReference type="PANTHER" id="PTHR46796">
    <property type="entry name" value="HTH-TYPE TRANSCRIPTIONAL ACTIVATOR RHAS-RELATED"/>
    <property type="match status" value="1"/>
</dbReference>
<dbReference type="PANTHER" id="PTHR46796:SF6">
    <property type="entry name" value="ARAC SUBFAMILY"/>
    <property type="match status" value="1"/>
</dbReference>
<reference evidence="5 6" key="1">
    <citation type="submission" date="2019-03" db="EMBL/GenBank/DDBJ databases">
        <title>Genomic Encyclopedia of Type Strains, Phase IV (KMG-IV): sequencing the most valuable type-strain genomes for metagenomic binning, comparative biology and taxonomic classification.</title>
        <authorList>
            <person name="Goeker M."/>
        </authorList>
    </citation>
    <scope>NUCLEOTIDE SEQUENCE [LARGE SCALE GENOMIC DNA]</scope>
    <source>
        <strain evidence="5 6">DSM 26377</strain>
    </source>
</reference>
<evidence type="ECO:0000259" key="4">
    <source>
        <dbReference type="PROSITE" id="PS01124"/>
    </source>
</evidence>
<keyword evidence="6" id="KW-1185">Reference proteome</keyword>
<dbReference type="RefSeq" id="WP_133881017.1">
    <property type="nucleotide sequence ID" value="NZ_MWIN01000001.1"/>
</dbReference>
<dbReference type="EMBL" id="SOBT01000008">
    <property type="protein sequence ID" value="TDU32527.1"/>
    <property type="molecule type" value="Genomic_DNA"/>
</dbReference>
<dbReference type="SUPFAM" id="SSF46689">
    <property type="entry name" value="Homeodomain-like"/>
    <property type="match status" value="1"/>
</dbReference>
<accession>A0A4S3KAQ7</accession>
<keyword evidence="1" id="KW-0805">Transcription regulation</keyword>
<evidence type="ECO:0000256" key="3">
    <source>
        <dbReference type="ARBA" id="ARBA00023163"/>
    </source>
</evidence>
<dbReference type="GO" id="GO:0003700">
    <property type="term" value="F:DNA-binding transcription factor activity"/>
    <property type="evidence" value="ECO:0007669"/>
    <property type="project" value="InterPro"/>
</dbReference>
<dbReference type="Pfam" id="PF14525">
    <property type="entry name" value="AraC_binding_2"/>
    <property type="match status" value="1"/>
</dbReference>
<dbReference type="InterPro" id="IPR035418">
    <property type="entry name" value="AraC-bd_2"/>
</dbReference>
<dbReference type="AlphaFoldDB" id="A0A4S3KAQ7"/>
<feature type="domain" description="HTH araC/xylS-type" evidence="4">
    <location>
        <begin position="212"/>
        <end position="311"/>
    </location>
</feature>
<dbReference type="PRINTS" id="PR00032">
    <property type="entry name" value="HTHARAC"/>
</dbReference>
<dbReference type="OrthoDB" id="9816461at2"/>
<dbReference type="InterPro" id="IPR018060">
    <property type="entry name" value="HTH_AraC"/>
</dbReference>
<comment type="caution">
    <text evidence="5">The sequence shown here is derived from an EMBL/GenBank/DDBJ whole genome shotgun (WGS) entry which is preliminary data.</text>
</comment>
<dbReference type="InterPro" id="IPR009057">
    <property type="entry name" value="Homeodomain-like_sf"/>
</dbReference>